<dbReference type="EMBL" id="CAJOBJ010007090">
    <property type="protein sequence ID" value="CAF4077433.1"/>
    <property type="molecule type" value="Genomic_DNA"/>
</dbReference>
<evidence type="ECO:0000256" key="6">
    <source>
        <dbReference type="ARBA" id="ARBA00017642"/>
    </source>
</evidence>
<evidence type="ECO:0000259" key="16">
    <source>
        <dbReference type="Pfam" id="PF16211"/>
    </source>
</evidence>
<dbReference type="PRINTS" id="PR00620">
    <property type="entry name" value="HISTONEH2A"/>
</dbReference>
<comment type="subcellular location">
    <subcellularLocation>
        <location evidence="3">Chromosome</location>
    </subcellularLocation>
    <subcellularLocation>
        <location evidence="2 13">Nucleus</location>
    </subcellularLocation>
</comment>
<name>A0A814HB24_9BILA</name>
<accession>A0A814HB24</accession>
<evidence type="ECO:0000256" key="8">
    <source>
        <dbReference type="ARBA" id="ARBA00022499"/>
    </source>
</evidence>
<dbReference type="Proteomes" id="UP000681720">
    <property type="component" value="Unassembled WGS sequence"/>
</dbReference>
<evidence type="ECO:0000313" key="25">
    <source>
        <dbReference type="EMBL" id="CAF4112555.1"/>
    </source>
</evidence>
<dbReference type="Proteomes" id="UP000663834">
    <property type="component" value="Unassembled WGS sequence"/>
</dbReference>
<dbReference type="EMBL" id="CAJOBH010008411">
    <property type="protein sequence ID" value="CAF4112555.1"/>
    <property type="molecule type" value="Genomic_DNA"/>
</dbReference>
<dbReference type="GO" id="GO:0003677">
    <property type="term" value="F:DNA binding"/>
    <property type="evidence" value="ECO:0007669"/>
    <property type="project" value="UniProtKB-KW"/>
</dbReference>
<organism evidence="17 27">
    <name type="scientific">Rotaria magnacalcarata</name>
    <dbReference type="NCBI Taxonomy" id="392030"/>
    <lineage>
        <taxon>Eukaryota</taxon>
        <taxon>Metazoa</taxon>
        <taxon>Spiralia</taxon>
        <taxon>Gnathifera</taxon>
        <taxon>Rotifera</taxon>
        <taxon>Eurotatoria</taxon>
        <taxon>Bdelloidea</taxon>
        <taxon>Philodinida</taxon>
        <taxon>Philodinidae</taxon>
        <taxon>Rotaria</taxon>
    </lineage>
</organism>
<feature type="compositionally biased region" description="Polar residues" evidence="14">
    <location>
        <begin position="126"/>
        <end position="138"/>
    </location>
</feature>
<feature type="domain" description="Core Histone H2A/H2B/H3" evidence="15">
    <location>
        <begin position="14"/>
        <end position="91"/>
    </location>
</feature>
<dbReference type="GO" id="GO:0046982">
    <property type="term" value="F:protein heterodimerization activity"/>
    <property type="evidence" value="ECO:0007669"/>
    <property type="project" value="InterPro"/>
</dbReference>
<dbReference type="PROSITE" id="PS00046">
    <property type="entry name" value="HISTONE_H2A"/>
    <property type="match status" value="1"/>
</dbReference>
<dbReference type="EMBL" id="CAJNOV010000167">
    <property type="protein sequence ID" value="CAF1008374.1"/>
    <property type="molecule type" value="Genomic_DNA"/>
</dbReference>
<dbReference type="InterPro" id="IPR032458">
    <property type="entry name" value="Histone_H2A_CS"/>
</dbReference>
<dbReference type="EMBL" id="CAJOBG010007464">
    <property type="protein sequence ID" value="CAF4217747.1"/>
    <property type="molecule type" value="Genomic_DNA"/>
</dbReference>
<keyword evidence="8" id="KW-1017">Isopeptide bond</keyword>
<feature type="domain" description="Histone H2A C-terminal" evidence="16">
    <location>
        <begin position="94"/>
        <end position="125"/>
    </location>
</feature>
<evidence type="ECO:0000313" key="23">
    <source>
        <dbReference type="EMBL" id="CAF3886256.1"/>
    </source>
</evidence>
<evidence type="ECO:0000313" key="21">
    <source>
        <dbReference type="EMBL" id="CAF2251047.1"/>
    </source>
</evidence>
<comment type="similarity">
    <text evidence="4 13">Belongs to the histone H2A family.</text>
</comment>
<feature type="compositionally biased region" description="Low complexity" evidence="14">
    <location>
        <begin position="1"/>
        <end position="12"/>
    </location>
</feature>
<dbReference type="SMART" id="SM00414">
    <property type="entry name" value="H2A"/>
    <property type="match status" value="1"/>
</dbReference>
<dbReference type="InterPro" id="IPR009072">
    <property type="entry name" value="Histone-fold"/>
</dbReference>
<evidence type="ECO:0000256" key="9">
    <source>
        <dbReference type="ARBA" id="ARBA00022843"/>
    </source>
</evidence>
<evidence type="ECO:0000259" key="15">
    <source>
        <dbReference type="Pfam" id="PF00125"/>
    </source>
</evidence>
<dbReference type="Proteomes" id="UP000663824">
    <property type="component" value="Unassembled WGS sequence"/>
</dbReference>
<dbReference type="EMBL" id="CAJNRG010005271">
    <property type="protein sequence ID" value="CAF2074342.1"/>
    <property type="molecule type" value="Genomic_DNA"/>
</dbReference>
<evidence type="ECO:0000256" key="1">
    <source>
        <dbReference type="ARBA" id="ARBA00002001"/>
    </source>
</evidence>
<dbReference type="EMBL" id="CAJNRF010018214">
    <property type="protein sequence ID" value="CAF2251047.1"/>
    <property type="molecule type" value="Genomic_DNA"/>
</dbReference>
<evidence type="ECO:0000313" key="22">
    <source>
        <dbReference type="EMBL" id="CAF3825095.1"/>
    </source>
</evidence>
<dbReference type="Pfam" id="PF00125">
    <property type="entry name" value="Histone"/>
    <property type="match status" value="1"/>
</dbReference>
<dbReference type="Proteomes" id="UP000663887">
    <property type="component" value="Unassembled WGS sequence"/>
</dbReference>
<evidence type="ECO:0000256" key="2">
    <source>
        <dbReference type="ARBA" id="ARBA00004123"/>
    </source>
</evidence>
<dbReference type="EMBL" id="CAJOBF010000487">
    <property type="protein sequence ID" value="CAF3825095.1"/>
    <property type="molecule type" value="Genomic_DNA"/>
</dbReference>
<dbReference type="Proteomes" id="UP000663855">
    <property type="component" value="Unassembled WGS sequence"/>
</dbReference>
<comment type="caution">
    <text evidence="17">The sequence shown here is derived from an EMBL/GenBank/DDBJ whole genome shotgun (WGS) entry which is preliminary data.</text>
</comment>
<dbReference type="Proteomes" id="UP000663842">
    <property type="component" value="Unassembled WGS sequence"/>
</dbReference>
<evidence type="ECO:0000313" key="26">
    <source>
        <dbReference type="EMBL" id="CAF4217747.1"/>
    </source>
</evidence>
<dbReference type="InterPro" id="IPR007125">
    <property type="entry name" value="H2A/H2B/H3"/>
</dbReference>
<evidence type="ECO:0000313" key="18">
    <source>
        <dbReference type="EMBL" id="CAF1229416.1"/>
    </source>
</evidence>
<dbReference type="EMBL" id="CAJNRE010017434">
    <property type="protein sequence ID" value="CAF2154612.1"/>
    <property type="molecule type" value="Genomic_DNA"/>
</dbReference>
<evidence type="ECO:0000256" key="7">
    <source>
        <dbReference type="ARBA" id="ARBA00022454"/>
    </source>
</evidence>
<evidence type="ECO:0000313" key="17">
    <source>
        <dbReference type="EMBL" id="CAF1008374.1"/>
    </source>
</evidence>
<evidence type="ECO:0000256" key="14">
    <source>
        <dbReference type="SAM" id="MobiDB-lite"/>
    </source>
</evidence>
<gene>
    <name evidence="25" type="ORF">BYL167_LOCUS19669</name>
    <name evidence="17" type="ORF">CJN711_LOCUS2709</name>
    <name evidence="24" type="ORF">GIL414_LOCUS15864</name>
    <name evidence="18" type="ORF">KQP761_LOCUS1220</name>
    <name evidence="20" type="ORF">MBJ925_LOCUS31906</name>
    <name evidence="26" type="ORF">OVN521_LOCUS27262</name>
    <name evidence="23" type="ORF">SMN809_LOCUS5877</name>
    <name evidence="22" type="ORF">UXM345_LOCUS6239</name>
    <name evidence="21" type="ORF">WKI299_LOCUS37042</name>
    <name evidence="19" type="ORF">XDN619_LOCUS13251</name>
</gene>
<evidence type="ECO:0000256" key="12">
    <source>
        <dbReference type="ARBA" id="ARBA00023269"/>
    </source>
</evidence>
<evidence type="ECO:0000256" key="11">
    <source>
        <dbReference type="ARBA" id="ARBA00023242"/>
    </source>
</evidence>
<keyword evidence="12 13" id="KW-0544">Nucleosome core</keyword>
<dbReference type="SUPFAM" id="SSF47113">
    <property type="entry name" value="Histone-fold"/>
    <property type="match status" value="1"/>
</dbReference>
<proteinExistence type="inferred from homology"/>
<evidence type="ECO:0000256" key="10">
    <source>
        <dbReference type="ARBA" id="ARBA00023125"/>
    </source>
</evidence>
<evidence type="ECO:0000313" key="28">
    <source>
        <dbReference type="Proteomes" id="UP000663866"/>
    </source>
</evidence>
<keyword evidence="11 13" id="KW-0539">Nucleus</keyword>
<evidence type="ECO:0000256" key="3">
    <source>
        <dbReference type="ARBA" id="ARBA00004286"/>
    </source>
</evidence>
<keyword evidence="7 13" id="KW-0158">Chromosome</keyword>
<dbReference type="OrthoDB" id="9421954at2759"/>
<feature type="region of interest" description="Disordered" evidence="14">
    <location>
        <begin position="1"/>
        <end position="23"/>
    </location>
</feature>
<dbReference type="Proteomes" id="UP000663866">
    <property type="component" value="Unassembled WGS sequence"/>
</dbReference>
<evidence type="ECO:0000256" key="13">
    <source>
        <dbReference type="RuleBase" id="RU003767"/>
    </source>
</evidence>
<feature type="compositionally biased region" description="Basic and acidic residues" evidence="14">
    <location>
        <begin position="146"/>
        <end position="160"/>
    </location>
</feature>
<protein>
    <recommendedName>
        <fullName evidence="6 13">Histone H2A</fullName>
    </recommendedName>
</protein>
<dbReference type="Proteomes" id="UP000676336">
    <property type="component" value="Unassembled WGS sequence"/>
</dbReference>
<sequence length="160" mass="16867">MSGRGKTAGSGKARAKAKTRSSRAGLQFPVGRIHRLLRRGNYAERVGAGAPVYLGAVLEYLSAEILELAGNAARDNKKTRIIPRHLQLAIRNDEELNKLLSGVTIAQGGVLPNIQAILLPKKTAEGTVSTPRETTTGAGPSKKKADKTEKSSGAKAADKS</sequence>
<dbReference type="GO" id="GO:0030527">
    <property type="term" value="F:structural constituent of chromatin"/>
    <property type="evidence" value="ECO:0007669"/>
    <property type="project" value="InterPro"/>
</dbReference>
<evidence type="ECO:0000313" key="19">
    <source>
        <dbReference type="EMBL" id="CAF2074342.1"/>
    </source>
</evidence>
<dbReference type="PANTHER" id="PTHR23430">
    <property type="entry name" value="HISTONE H2A"/>
    <property type="match status" value="1"/>
</dbReference>
<dbReference type="GO" id="GO:0000786">
    <property type="term" value="C:nucleosome"/>
    <property type="evidence" value="ECO:0007669"/>
    <property type="project" value="UniProtKB-KW"/>
</dbReference>
<evidence type="ECO:0000313" key="20">
    <source>
        <dbReference type="EMBL" id="CAF2154612.1"/>
    </source>
</evidence>
<evidence type="ECO:0000313" key="24">
    <source>
        <dbReference type="EMBL" id="CAF4077433.1"/>
    </source>
</evidence>
<dbReference type="CDD" id="cd00074">
    <property type="entry name" value="HFD_H2A"/>
    <property type="match status" value="1"/>
</dbReference>
<dbReference type="Gene3D" id="1.10.20.10">
    <property type="entry name" value="Histone, subunit A"/>
    <property type="match status" value="1"/>
</dbReference>
<dbReference type="Pfam" id="PF16211">
    <property type="entry name" value="Histone_H2A_C"/>
    <property type="match status" value="1"/>
</dbReference>
<feature type="region of interest" description="Disordered" evidence="14">
    <location>
        <begin position="122"/>
        <end position="160"/>
    </location>
</feature>
<dbReference type="FunFam" id="1.10.20.10:FF:000004">
    <property type="entry name" value="Histone H2A"/>
    <property type="match status" value="1"/>
</dbReference>
<keyword evidence="28" id="KW-1185">Reference proteome</keyword>
<keyword evidence="9" id="KW-0832">Ubl conjugation</keyword>
<dbReference type="AlphaFoldDB" id="A0A814HB24"/>
<dbReference type="EMBL" id="CAJNOW010000078">
    <property type="protein sequence ID" value="CAF1229416.1"/>
    <property type="molecule type" value="Genomic_DNA"/>
</dbReference>
<dbReference type="GO" id="GO:0005634">
    <property type="term" value="C:nucleus"/>
    <property type="evidence" value="ECO:0007669"/>
    <property type="project" value="UniProtKB-SubCell"/>
</dbReference>
<comment type="subunit">
    <text evidence="5 13">The nucleosome is a histone octamer containing two molecules each of H2A, H2B, H3 and H4 assembled in one H3-H4 heterotetramer and two H2A-H2B heterodimers. The octamer wraps approximately 147 bp of DNA.</text>
</comment>
<dbReference type="Proteomes" id="UP000681967">
    <property type="component" value="Unassembled WGS sequence"/>
</dbReference>
<comment type="function">
    <text evidence="1">Core component of nucleosome. Nucleosomes wrap and compact DNA into chromatin, limiting DNA accessibility to the cellular machineries which require DNA as a template. Histones thereby play a central role in transcription regulation, DNA repair, DNA replication and chromosomal stability. DNA accessibility is regulated via a complex set of post-translational modifications of histones, also called histone code, and nucleosome remodeling.</text>
</comment>
<reference evidence="17" key="1">
    <citation type="submission" date="2021-02" db="EMBL/GenBank/DDBJ databases">
        <authorList>
            <person name="Nowell W R."/>
        </authorList>
    </citation>
    <scope>NUCLEOTIDE SEQUENCE</scope>
</reference>
<evidence type="ECO:0000313" key="27">
    <source>
        <dbReference type="Proteomes" id="UP000663855"/>
    </source>
</evidence>
<dbReference type="EMBL" id="CAJOBI010001528">
    <property type="protein sequence ID" value="CAF3886256.1"/>
    <property type="molecule type" value="Genomic_DNA"/>
</dbReference>
<dbReference type="InterPro" id="IPR032454">
    <property type="entry name" value="Histone_H2A_C"/>
</dbReference>
<evidence type="ECO:0000256" key="4">
    <source>
        <dbReference type="ARBA" id="ARBA00010691"/>
    </source>
</evidence>
<dbReference type="Proteomes" id="UP000663856">
    <property type="component" value="Unassembled WGS sequence"/>
</dbReference>
<evidence type="ECO:0000256" key="5">
    <source>
        <dbReference type="ARBA" id="ARBA00011538"/>
    </source>
</evidence>
<keyword evidence="10 13" id="KW-0238">DNA-binding</keyword>
<dbReference type="InterPro" id="IPR002119">
    <property type="entry name" value="Histone_H2A"/>
</dbReference>